<dbReference type="OrthoDB" id="7507045at2"/>
<accession>A0A1H7IEL9</accession>
<gene>
    <name evidence="1" type="ORF">SAMN05216382_0711</name>
</gene>
<keyword evidence="2" id="KW-1185">Reference proteome</keyword>
<reference evidence="2" key="1">
    <citation type="submission" date="2016-10" db="EMBL/GenBank/DDBJ databases">
        <authorList>
            <person name="Varghese N."/>
            <person name="Submissions S."/>
        </authorList>
    </citation>
    <scope>NUCLEOTIDE SEQUENCE [LARGE SCALE GENOMIC DNA]</scope>
    <source>
        <strain evidence="2">JS21-1</strain>
    </source>
</reference>
<evidence type="ECO:0000313" key="2">
    <source>
        <dbReference type="Proteomes" id="UP000199214"/>
    </source>
</evidence>
<evidence type="ECO:0000313" key="1">
    <source>
        <dbReference type="EMBL" id="SEK59075.1"/>
    </source>
</evidence>
<dbReference type="EMBL" id="FNZZ01000001">
    <property type="protein sequence ID" value="SEK59075.1"/>
    <property type="molecule type" value="Genomic_DNA"/>
</dbReference>
<name>A0A1H7IEL9_9SPHN</name>
<dbReference type="AlphaFoldDB" id="A0A1H7IEL9"/>
<proteinExistence type="predicted"/>
<protein>
    <submittedName>
        <fullName evidence="1">Uncharacterized protein</fullName>
    </submittedName>
</protein>
<dbReference type="RefSeq" id="WP_093003295.1">
    <property type="nucleotide sequence ID" value="NZ_FNZZ01000001.1"/>
</dbReference>
<sequence length="107" mass="11882">MGQPSEKQKQLHHDVTNVGLRAQVTAVGLIQLCIELRKTNALSEEGLSNVKKAIADELLIGQNRRYCSREQRCDVEARIDRIFAGEQKVGPAEELSFVTEAEGTPLH</sequence>
<organism evidence="1 2">
    <name type="scientific">Sphingomonas palmae</name>
    <dbReference type="NCBI Taxonomy" id="1855283"/>
    <lineage>
        <taxon>Bacteria</taxon>
        <taxon>Pseudomonadati</taxon>
        <taxon>Pseudomonadota</taxon>
        <taxon>Alphaproteobacteria</taxon>
        <taxon>Sphingomonadales</taxon>
        <taxon>Sphingomonadaceae</taxon>
        <taxon>Sphingomonas</taxon>
    </lineage>
</organism>
<dbReference type="STRING" id="1855283.SAMN05216382_0711"/>
<dbReference type="Proteomes" id="UP000199214">
    <property type="component" value="Unassembled WGS sequence"/>
</dbReference>